<dbReference type="Proteomes" id="UP000053593">
    <property type="component" value="Unassembled WGS sequence"/>
</dbReference>
<dbReference type="HOGENOM" id="CLU_2758032_0_0_1"/>
<dbReference type="AlphaFoldDB" id="A0A0D0CFV2"/>
<evidence type="ECO:0000313" key="2">
    <source>
        <dbReference type="Proteomes" id="UP000053593"/>
    </source>
</evidence>
<sequence>MGIRVFRRKQEEWVIPEIDCVDISDKQFPKNYPPNIRLNLRSATALPAEWKSRFSYAHQRLLVSAVDHSV</sequence>
<protein>
    <submittedName>
        <fullName evidence="1">Uncharacterized protein</fullName>
    </submittedName>
</protein>
<evidence type="ECO:0000313" key="1">
    <source>
        <dbReference type="EMBL" id="KIK61454.1"/>
    </source>
</evidence>
<accession>A0A0D0CFV2</accession>
<name>A0A0D0CFV2_9AGAR</name>
<dbReference type="EMBL" id="KN834771">
    <property type="protein sequence ID" value="KIK61454.1"/>
    <property type="molecule type" value="Genomic_DNA"/>
</dbReference>
<organism evidence="1 2">
    <name type="scientific">Collybiopsis luxurians FD-317 M1</name>
    <dbReference type="NCBI Taxonomy" id="944289"/>
    <lineage>
        <taxon>Eukaryota</taxon>
        <taxon>Fungi</taxon>
        <taxon>Dikarya</taxon>
        <taxon>Basidiomycota</taxon>
        <taxon>Agaricomycotina</taxon>
        <taxon>Agaricomycetes</taxon>
        <taxon>Agaricomycetidae</taxon>
        <taxon>Agaricales</taxon>
        <taxon>Marasmiineae</taxon>
        <taxon>Omphalotaceae</taxon>
        <taxon>Collybiopsis</taxon>
        <taxon>Collybiopsis luxurians</taxon>
    </lineage>
</organism>
<keyword evidence="2" id="KW-1185">Reference proteome</keyword>
<dbReference type="OrthoDB" id="184880at2759"/>
<proteinExistence type="predicted"/>
<gene>
    <name evidence="1" type="ORF">GYMLUDRAFT_43020</name>
</gene>
<reference evidence="1 2" key="1">
    <citation type="submission" date="2014-04" db="EMBL/GenBank/DDBJ databases">
        <title>Evolutionary Origins and Diversification of the Mycorrhizal Mutualists.</title>
        <authorList>
            <consortium name="DOE Joint Genome Institute"/>
            <consortium name="Mycorrhizal Genomics Consortium"/>
            <person name="Kohler A."/>
            <person name="Kuo A."/>
            <person name="Nagy L.G."/>
            <person name="Floudas D."/>
            <person name="Copeland A."/>
            <person name="Barry K.W."/>
            <person name="Cichocki N."/>
            <person name="Veneault-Fourrey C."/>
            <person name="LaButti K."/>
            <person name="Lindquist E.A."/>
            <person name="Lipzen A."/>
            <person name="Lundell T."/>
            <person name="Morin E."/>
            <person name="Murat C."/>
            <person name="Riley R."/>
            <person name="Ohm R."/>
            <person name="Sun H."/>
            <person name="Tunlid A."/>
            <person name="Henrissat B."/>
            <person name="Grigoriev I.V."/>
            <person name="Hibbett D.S."/>
            <person name="Martin F."/>
        </authorList>
    </citation>
    <scope>NUCLEOTIDE SEQUENCE [LARGE SCALE GENOMIC DNA]</scope>
    <source>
        <strain evidence="1 2">FD-317 M1</strain>
    </source>
</reference>